<evidence type="ECO:0000313" key="3">
    <source>
        <dbReference type="Proteomes" id="UP001209540"/>
    </source>
</evidence>
<feature type="compositionally biased region" description="Acidic residues" evidence="1">
    <location>
        <begin position="70"/>
        <end position="88"/>
    </location>
</feature>
<protein>
    <submittedName>
        <fullName evidence="2">Uncharacterized protein</fullName>
    </submittedName>
</protein>
<evidence type="ECO:0000313" key="2">
    <source>
        <dbReference type="EMBL" id="KAI9253791.1"/>
    </source>
</evidence>
<keyword evidence="3" id="KW-1185">Reference proteome</keyword>
<feature type="compositionally biased region" description="Polar residues" evidence="1">
    <location>
        <begin position="54"/>
        <end position="67"/>
    </location>
</feature>
<accession>A0AAD5JTI9</accession>
<gene>
    <name evidence="2" type="ORF">BDA99DRAFT_574398</name>
</gene>
<dbReference type="EMBL" id="JAIXMP010000025">
    <property type="protein sequence ID" value="KAI9253791.1"/>
    <property type="molecule type" value="Genomic_DNA"/>
</dbReference>
<dbReference type="Proteomes" id="UP001209540">
    <property type="component" value="Unassembled WGS sequence"/>
</dbReference>
<evidence type="ECO:0000256" key="1">
    <source>
        <dbReference type="SAM" id="MobiDB-lite"/>
    </source>
</evidence>
<comment type="caution">
    <text evidence="2">The sequence shown here is derived from an EMBL/GenBank/DDBJ whole genome shotgun (WGS) entry which is preliminary data.</text>
</comment>
<feature type="region of interest" description="Disordered" evidence="1">
    <location>
        <begin position="54"/>
        <end position="96"/>
    </location>
</feature>
<proteinExistence type="predicted"/>
<name>A0AAD5JTI9_9FUNG</name>
<reference evidence="2" key="2">
    <citation type="submission" date="2023-02" db="EMBL/GenBank/DDBJ databases">
        <authorList>
            <consortium name="DOE Joint Genome Institute"/>
            <person name="Mondo S.J."/>
            <person name="Chang Y."/>
            <person name="Wang Y."/>
            <person name="Ahrendt S."/>
            <person name="Andreopoulos W."/>
            <person name="Barry K."/>
            <person name="Beard J."/>
            <person name="Benny G.L."/>
            <person name="Blankenship S."/>
            <person name="Bonito G."/>
            <person name="Cuomo C."/>
            <person name="Desiro A."/>
            <person name="Gervers K.A."/>
            <person name="Hundley H."/>
            <person name="Kuo A."/>
            <person name="LaButti K."/>
            <person name="Lang B.F."/>
            <person name="Lipzen A."/>
            <person name="O'Donnell K."/>
            <person name="Pangilinan J."/>
            <person name="Reynolds N."/>
            <person name="Sandor L."/>
            <person name="Smith M.W."/>
            <person name="Tsang A."/>
            <person name="Grigoriev I.V."/>
            <person name="Stajich J.E."/>
            <person name="Spatafora J.W."/>
        </authorList>
    </citation>
    <scope>NUCLEOTIDE SEQUENCE</scope>
    <source>
        <strain evidence="2">RSA 2281</strain>
    </source>
</reference>
<organism evidence="2 3">
    <name type="scientific">Phascolomyces articulosus</name>
    <dbReference type="NCBI Taxonomy" id="60185"/>
    <lineage>
        <taxon>Eukaryota</taxon>
        <taxon>Fungi</taxon>
        <taxon>Fungi incertae sedis</taxon>
        <taxon>Mucoromycota</taxon>
        <taxon>Mucoromycotina</taxon>
        <taxon>Mucoromycetes</taxon>
        <taxon>Mucorales</taxon>
        <taxon>Lichtheimiaceae</taxon>
        <taxon>Phascolomyces</taxon>
    </lineage>
</organism>
<sequence length="323" mass="36718">MSEQNNLNLSVEKYQLLVRKAGSLPEEEQHDLVSYAGMIIGSLYTKIQQQAPAVAPTTNQQQQTVTEPTEGQEEEVVQDDGDEDEEETHLENEEERMKHALKLVDDAKKKSNETTLTIANQCGLSIIEVEGLFGGKSVKLYSSPKTRNTWTQFASEEQKFENEHPEGATEREKTKWVNKGLSSAYSLIKNDIDQKKFNELQARANDYNHANGLCGAVNSMSIDQKMMMAQEIVEVLRNNLQKLRDLTGLESFTLFGSYEFHRTKWKLRRLGTDMGLSFIDQMNKESNASSNFYALQEKFEIFCKPSLFSSSSKRSRSNVEINC</sequence>
<reference evidence="2" key="1">
    <citation type="journal article" date="2022" name="IScience">
        <title>Evolution of zygomycete secretomes and the origins of terrestrial fungal ecologies.</title>
        <authorList>
            <person name="Chang Y."/>
            <person name="Wang Y."/>
            <person name="Mondo S."/>
            <person name="Ahrendt S."/>
            <person name="Andreopoulos W."/>
            <person name="Barry K."/>
            <person name="Beard J."/>
            <person name="Benny G.L."/>
            <person name="Blankenship S."/>
            <person name="Bonito G."/>
            <person name="Cuomo C."/>
            <person name="Desiro A."/>
            <person name="Gervers K.A."/>
            <person name="Hundley H."/>
            <person name="Kuo A."/>
            <person name="LaButti K."/>
            <person name="Lang B.F."/>
            <person name="Lipzen A."/>
            <person name="O'Donnell K."/>
            <person name="Pangilinan J."/>
            <person name="Reynolds N."/>
            <person name="Sandor L."/>
            <person name="Smith M.E."/>
            <person name="Tsang A."/>
            <person name="Grigoriev I.V."/>
            <person name="Stajich J.E."/>
            <person name="Spatafora J.W."/>
        </authorList>
    </citation>
    <scope>NUCLEOTIDE SEQUENCE</scope>
    <source>
        <strain evidence="2">RSA 2281</strain>
    </source>
</reference>
<dbReference type="AlphaFoldDB" id="A0AAD5JTI9"/>